<accession>A0ABQ0CZF7</accession>
<proteinExistence type="predicted"/>
<organism evidence="2 3">
    <name type="scientific">Epichloe bromicola</name>
    <dbReference type="NCBI Taxonomy" id="79588"/>
    <lineage>
        <taxon>Eukaryota</taxon>
        <taxon>Fungi</taxon>
        <taxon>Dikarya</taxon>
        <taxon>Ascomycota</taxon>
        <taxon>Pezizomycotina</taxon>
        <taxon>Sordariomycetes</taxon>
        <taxon>Hypocreomycetidae</taxon>
        <taxon>Hypocreales</taxon>
        <taxon>Clavicipitaceae</taxon>
        <taxon>Epichloe</taxon>
    </lineage>
</organism>
<comment type="caution">
    <text evidence="2">The sequence shown here is derived from an EMBL/GenBank/DDBJ whole genome shotgun (WGS) entry which is preliminary data.</text>
</comment>
<feature type="signal peptide" evidence="1">
    <location>
        <begin position="1"/>
        <end position="17"/>
    </location>
</feature>
<dbReference type="Proteomes" id="UP001562357">
    <property type="component" value="Unassembled WGS sequence"/>
</dbReference>
<feature type="chain" id="PRO_5047049074" evidence="1">
    <location>
        <begin position="18"/>
        <end position="123"/>
    </location>
</feature>
<protein>
    <submittedName>
        <fullName evidence="2">Uncharacterized protein</fullName>
    </submittedName>
</protein>
<keyword evidence="1" id="KW-0732">Signal</keyword>
<evidence type="ECO:0000313" key="2">
    <source>
        <dbReference type="EMBL" id="GAB0138838.1"/>
    </source>
</evidence>
<keyword evidence="3" id="KW-1185">Reference proteome</keyword>
<sequence>MQLTTLILAVLPALAFADTSSAIGSAPATGNVTSMFTITTKLVKTVTLSRAHTVVTSVTSTWSHNSTTYMPTGGMTSVFTSPAVTTAPGPEPTIKGPVNAAGALDATKVALAGVVGMLAVVLM</sequence>
<reference evidence="3" key="1">
    <citation type="submission" date="2024-06" db="EMBL/GenBank/DDBJ databases">
        <title>Draft Genome Sequences of Epichloe bromicola Strains Isolated from Elymus ciliaris.</title>
        <authorList>
            <consortium name="Epichloe bromicola genome sequencing consortium"/>
            <person name="Miura A."/>
            <person name="Imano S."/>
            <person name="Ashida A."/>
            <person name="Sato I."/>
            <person name="Chiba S."/>
            <person name="Tanaka A."/>
            <person name="Camagna M."/>
            <person name="Takemoto D."/>
        </authorList>
    </citation>
    <scope>NUCLEOTIDE SEQUENCE [LARGE SCALE GENOMIC DNA]</scope>
    <source>
        <strain evidence="3">DP</strain>
    </source>
</reference>
<dbReference type="EMBL" id="BAAFGZ010000504">
    <property type="protein sequence ID" value="GAB0138838.1"/>
    <property type="molecule type" value="Genomic_DNA"/>
</dbReference>
<evidence type="ECO:0000256" key="1">
    <source>
        <dbReference type="SAM" id="SignalP"/>
    </source>
</evidence>
<evidence type="ECO:0000313" key="3">
    <source>
        <dbReference type="Proteomes" id="UP001562357"/>
    </source>
</evidence>
<name>A0ABQ0CZF7_9HYPO</name>
<gene>
    <name evidence="2" type="primary">g7060</name>
    <name evidence="2" type="ORF">EsDP_00007060</name>
</gene>